<reference evidence="1" key="1">
    <citation type="submission" date="2020-11" db="EMBL/GenBank/DDBJ databases">
        <authorList>
            <person name="Tran Van P."/>
        </authorList>
    </citation>
    <scope>NUCLEOTIDE SEQUENCE</scope>
</reference>
<name>A0A7R8WSY2_9CRUS</name>
<proteinExistence type="predicted"/>
<dbReference type="AlphaFoldDB" id="A0A7R8WSY2"/>
<sequence>MPQESEAAPANEPTGHKRASSYNEEALTELRKVITLGRNRYGTLGRTKPTFIRPPSEGKSTATENGKQKPDHPFHKDIKAWKESCSIGLSVVLAVPSSSPSAVLTKAILPDNEGLFSIPLCQSTSVGVHPKAVFPFPGEVCALAMSTTDGTVTDESEPEVFFDAEEKAPIS</sequence>
<protein>
    <submittedName>
        <fullName evidence="1">Uncharacterized protein</fullName>
    </submittedName>
</protein>
<dbReference type="EMBL" id="OB669453">
    <property type="protein sequence ID" value="CAD7234681.1"/>
    <property type="molecule type" value="Genomic_DNA"/>
</dbReference>
<feature type="non-terminal residue" evidence="1">
    <location>
        <position position="1"/>
    </location>
</feature>
<gene>
    <name evidence="1" type="ORF">CTOB1V02_LOCUS12497</name>
</gene>
<evidence type="ECO:0000313" key="1">
    <source>
        <dbReference type="EMBL" id="CAD7234681.1"/>
    </source>
</evidence>
<accession>A0A7R8WSY2</accession>
<organism evidence="1">
    <name type="scientific">Cyprideis torosa</name>
    <dbReference type="NCBI Taxonomy" id="163714"/>
    <lineage>
        <taxon>Eukaryota</taxon>
        <taxon>Metazoa</taxon>
        <taxon>Ecdysozoa</taxon>
        <taxon>Arthropoda</taxon>
        <taxon>Crustacea</taxon>
        <taxon>Oligostraca</taxon>
        <taxon>Ostracoda</taxon>
        <taxon>Podocopa</taxon>
        <taxon>Podocopida</taxon>
        <taxon>Cytherocopina</taxon>
        <taxon>Cytheroidea</taxon>
        <taxon>Cytherideidae</taxon>
        <taxon>Cyprideis</taxon>
    </lineage>
</organism>